<keyword evidence="24" id="KW-1185">Reference proteome</keyword>
<keyword evidence="10" id="KW-0808">Transferase</keyword>
<dbReference type="Gene3D" id="3.30.450.20">
    <property type="entry name" value="PAS domain"/>
    <property type="match status" value="1"/>
</dbReference>
<evidence type="ECO:0000256" key="18">
    <source>
        <dbReference type="ARBA" id="ARBA00023136"/>
    </source>
</evidence>
<evidence type="ECO:0000256" key="6">
    <source>
        <dbReference type="ARBA" id="ARBA00017322"/>
    </source>
</evidence>
<dbReference type="HOGENOM" id="CLU_000445_20_6_6"/>
<dbReference type="InterPro" id="IPR004358">
    <property type="entry name" value="Sig_transdc_His_kin-like_C"/>
</dbReference>
<dbReference type="STRING" id="1129794.C427_4893"/>
<keyword evidence="8" id="KW-0004">4Fe-4S</keyword>
<dbReference type="GO" id="GO:0046983">
    <property type="term" value="F:protein dimerization activity"/>
    <property type="evidence" value="ECO:0007669"/>
    <property type="project" value="InterPro"/>
</dbReference>
<dbReference type="EMBL" id="CP003837">
    <property type="protein sequence ID" value="AGH46992.1"/>
    <property type="molecule type" value="Genomic_DNA"/>
</dbReference>
<dbReference type="AlphaFoldDB" id="M4S8M3"/>
<dbReference type="GO" id="GO:0046872">
    <property type="term" value="F:metal ion binding"/>
    <property type="evidence" value="ECO:0007669"/>
    <property type="project" value="UniProtKB-KW"/>
</dbReference>
<feature type="domain" description="Histidine kinase" evidence="22">
    <location>
        <begin position="138"/>
        <end position="335"/>
    </location>
</feature>
<keyword evidence="17" id="KW-0411">Iron-sulfur</keyword>
<dbReference type="RefSeq" id="WP_015431281.1">
    <property type="nucleotide sequence ID" value="NC_020514.1"/>
</dbReference>
<evidence type="ECO:0000256" key="21">
    <source>
        <dbReference type="SAM" id="Phobius"/>
    </source>
</evidence>
<dbReference type="GO" id="GO:0005886">
    <property type="term" value="C:plasma membrane"/>
    <property type="evidence" value="ECO:0007669"/>
    <property type="project" value="UniProtKB-SubCell"/>
</dbReference>
<dbReference type="InterPro" id="IPR011712">
    <property type="entry name" value="Sig_transdc_His_kin_sub3_dim/P"/>
</dbReference>
<evidence type="ECO:0000256" key="20">
    <source>
        <dbReference type="ARBA" id="ARBA00030800"/>
    </source>
</evidence>
<dbReference type="EC" id="2.7.13.3" evidence="5"/>
<dbReference type="SMART" id="SM00387">
    <property type="entry name" value="HATPase_c"/>
    <property type="match status" value="1"/>
</dbReference>
<feature type="transmembrane region" description="Helical" evidence="21">
    <location>
        <begin position="90"/>
        <end position="111"/>
    </location>
</feature>
<keyword evidence="18 21" id="KW-0472">Membrane</keyword>
<keyword evidence="12" id="KW-0479">Metal-binding</keyword>
<evidence type="ECO:0000256" key="7">
    <source>
        <dbReference type="ARBA" id="ARBA00022475"/>
    </source>
</evidence>
<dbReference type="Proteomes" id="UP000011864">
    <property type="component" value="Chromosome"/>
</dbReference>
<comment type="catalytic activity">
    <reaction evidence="1">
        <text>ATP + protein L-histidine = ADP + protein N-phospho-L-histidine.</text>
        <dbReference type="EC" id="2.7.13.3"/>
    </reaction>
</comment>
<keyword evidence="11 21" id="KW-0812">Transmembrane</keyword>
<evidence type="ECO:0000256" key="8">
    <source>
        <dbReference type="ARBA" id="ARBA00022485"/>
    </source>
</evidence>
<dbReference type="InterPro" id="IPR050482">
    <property type="entry name" value="Sensor_HK_TwoCompSys"/>
</dbReference>
<comment type="subcellular location">
    <subcellularLocation>
        <location evidence="4">Cell membrane</location>
        <topology evidence="4">Multi-pass membrane protein</topology>
    </subcellularLocation>
    <subcellularLocation>
        <location evidence="3">Cytoplasm</location>
    </subcellularLocation>
</comment>
<evidence type="ECO:0000313" key="23">
    <source>
        <dbReference type="EMBL" id="AGH46992.1"/>
    </source>
</evidence>
<evidence type="ECO:0000256" key="16">
    <source>
        <dbReference type="ARBA" id="ARBA00023012"/>
    </source>
</evidence>
<evidence type="ECO:0000256" key="4">
    <source>
        <dbReference type="ARBA" id="ARBA00004651"/>
    </source>
</evidence>
<dbReference type="Pfam" id="PF17200">
    <property type="entry name" value="sCache_2"/>
    <property type="match status" value="1"/>
</dbReference>
<dbReference type="PANTHER" id="PTHR24421">
    <property type="entry name" value="NITRATE/NITRITE SENSOR PROTEIN NARX-RELATED"/>
    <property type="match status" value="1"/>
</dbReference>
<dbReference type="InterPro" id="IPR005467">
    <property type="entry name" value="His_kinase_dom"/>
</dbReference>
<gene>
    <name evidence="23" type="ORF">C427_4893</name>
</gene>
<dbReference type="GO" id="GO:0000155">
    <property type="term" value="F:phosphorelay sensor kinase activity"/>
    <property type="evidence" value="ECO:0007669"/>
    <property type="project" value="InterPro"/>
</dbReference>
<evidence type="ECO:0000256" key="10">
    <source>
        <dbReference type="ARBA" id="ARBA00022679"/>
    </source>
</evidence>
<dbReference type="InterPro" id="IPR033480">
    <property type="entry name" value="sCache_2"/>
</dbReference>
<name>M4S8M3_9ALTE</name>
<evidence type="ECO:0000256" key="2">
    <source>
        <dbReference type="ARBA" id="ARBA00001966"/>
    </source>
</evidence>
<dbReference type="SUPFAM" id="SSF55874">
    <property type="entry name" value="ATPase domain of HSP90 chaperone/DNA topoisomerase II/histidine kinase"/>
    <property type="match status" value="1"/>
</dbReference>
<dbReference type="InterPro" id="IPR036890">
    <property type="entry name" value="HATPase_C_sf"/>
</dbReference>
<evidence type="ECO:0000256" key="5">
    <source>
        <dbReference type="ARBA" id="ARBA00012438"/>
    </source>
</evidence>
<dbReference type="PRINTS" id="PR00344">
    <property type="entry name" value="BCTRLSENSOR"/>
</dbReference>
<dbReference type="GO" id="GO:0005737">
    <property type="term" value="C:cytoplasm"/>
    <property type="evidence" value="ECO:0007669"/>
    <property type="project" value="UniProtKB-SubCell"/>
</dbReference>
<dbReference type="PANTHER" id="PTHR24421:SF59">
    <property type="entry name" value="OXYGEN SENSOR HISTIDINE KINASE NREB"/>
    <property type="match status" value="1"/>
</dbReference>
<dbReference type="eggNOG" id="COG4564">
    <property type="taxonomic scope" value="Bacteria"/>
</dbReference>
<dbReference type="Pfam" id="PF07730">
    <property type="entry name" value="HisKA_3"/>
    <property type="match status" value="1"/>
</dbReference>
<evidence type="ECO:0000256" key="13">
    <source>
        <dbReference type="ARBA" id="ARBA00022777"/>
    </source>
</evidence>
<evidence type="ECO:0000256" key="11">
    <source>
        <dbReference type="ARBA" id="ARBA00022692"/>
    </source>
</evidence>
<dbReference type="InterPro" id="IPR003594">
    <property type="entry name" value="HATPase_dom"/>
</dbReference>
<keyword evidence="9" id="KW-0963">Cytoplasm</keyword>
<evidence type="ECO:0000256" key="19">
    <source>
        <dbReference type="ARBA" id="ARBA00024827"/>
    </source>
</evidence>
<dbReference type="PATRIC" id="fig|1129794.4.peg.4877"/>
<dbReference type="CDD" id="cd16917">
    <property type="entry name" value="HATPase_UhpB-NarQ-NarX-like"/>
    <property type="match status" value="1"/>
</dbReference>
<dbReference type="Gene3D" id="1.20.5.1930">
    <property type="match status" value="1"/>
</dbReference>
<evidence type="ECO:0000313" key="24">
    <source>
        <dbReference type="Proteomes" id="UP000011864"/>
    </source>
</evidence>
<comment type="cofactor">
    <cofactor evidence="2">
        <name>[4Fe-4S] cluster</name>
        <dbReference type="ChEBI" id="CHEBI:49883"/>
    </cofactor>
</comment>
<keyword evidence="7" id="KW-1003">Cell membrane</keyword>
<dbReference type="KEGG" id="gps:C427_4893"/>
<keyword evidence="14 21" id="KW-1133">Transmembrane helix</keyword>
<evidence type="ECO:0000256" key="15">
    <source>
        <dbReference type="ARBA" id="ARBA00023004"/>
    </source>
</evidence>
<evidence type="ECO:0000256" key="12">
    <source>
        <dbReference type="ARBA" id="ARBA00022723"/>
    </source>
</evidence>
<reference evidence="23 24" key="1">
    <citation type="journal article" date="2013" name="Genome Announc.">
        <title>Complete Genome Sequence of Glaciecola psychrophila Strain 170T.</title>
        <authorList>
            <person name="Yin J."/>
            <person name="Chen J."/>
            <person name="Liu G."/>
            <person name="Yu Y."/>
            <person name="Song L."/>
            <person name="Wang X."/>
            <person name="Qu X."/>
        </authorList>
    </citation>
    <scope>NUCLEOTIDE SEQUENCE [LARGE SCALE GENOMIC DNA]</scope>
    <source>
        <strain evidence="23 24">170</strain>
    </source>
</reference>
<evidence type="ECO:0000256" key="3">
    <source>
        <dbReference type="ARBA" id="ARBA00004496"/>
    </source>
</evidence>
<evidence type="ECO:0000259" key="22">
    <source>
        <dbReference type="PROSITE" id="PS50109"/>
    </source>
</evidence>
<keyword evidence="13 23" id="KW-0418">Kinase</keyword>
<dbReference type="Gene3D" id="3.30.565.10">
    <property type="entry name" value="Histidine kinase-like ATPase, C-terminal domain"/>
    <property type="match status" value="1"/>
</dbReference>
<proteinExistence type="predicted"/>
<accession>M4S8M3</accession>
<sequence>MVKNFWELENSKGEKTIQILLENAKAGGGFYRYPWLKPSLQKVSEKMGYSVYLANWDWMVGTGVYLDDVNSQLSILQDEIDQHINKTKQIILLVAISSIFIIFLFGLIVNLNQKKRTDLKISELGQKIINLQEEERRYFSRELHDGIVQILVSIKYSLEATSIFLKKAEQTKPAPLEHAETNLVTAIQEIRRISHHLHPRILDELGLSAAMDSLSKEFSQRTGVFVNVTKPAVRKLLPDHINTTLYRVVQESLNNIEKHANASYVAIHLSIQNNWLTLLVKDDGSGFDTSPEADTSGFGIGLRNLAERVEYHSGKFDISSSKKGTTIRAEIPTASFVNYFNQSNIEAA</sequence>
<evidence type="ECO:0000256" key="17">
    <source>
        <dbReference type="ARBA" id="ARBA00023014"/>
    </source>
</evidence>
<keyword evidence="15" id="KW-0408">Iron</keyword>
<dbReference type="GO" id="GO:0051539">
    <property type="term" value="F:4 iron, 4 sulfur cluster binding"/>
    <property type="evidence" value="ECO:0007669"/>
    <property type="project" value="UniProtKB-KW"/>
</dbReference>
<evidence type="ECO:0000256" key="14">
    <source>
        <dbReference type="ARBA" id="ARBA00022989"/>
    </source>
</evidence>
<keyword evidence="16" id="KW-0902">Two-component regulatory system</keyword>
<dbReference type="Pfam" id="PF02518">
    <property type="entry name" value="HATPase_c"/>
    <property type="match status" value="1"/>
</dbReference>
<dbReference type="PROSITE" id="PS50109">
    <property type="entry name" value="HIS_KIN"/>
    <property type="match status" value="1"/>
</dbReference>
<protein>
    <recommendedName>
        <fullName evidence="6">Oxygen sensor histidine kinase NreB</fullName>
        <ecNumber evidence="5">2.7.13.3</ecNumber>
    </recommendedName>
    <alternativeName>
        <fullName evidence="20">Nitrogen regulation protein B</fullName>
    </alternativeName>
</protein>
<organism evidence="23 24">
    <name type="scientific">Paraglaciecola psychrophila 170</name>
    <dbReference type="NCBI Taxonomy" id="1129794"/>
    <lineage>
        <taxon>Bacteria</taxon>
        <taxon>Pseudomonadati</taxon>
        <taxon>Pseudomonadota</taxon>
        <taxon>Gammaproteobacteria</taxon>
        <taxon>Alteromonadales</taxon>
        <taxon>Alteromonadaceae</taxon>
        <taxon>Paraglaciecola</taxon>
    </lineage>
</organism>
<evidence type="ECO:0000256" key="1">
    <source>
        <dbReference type="ARBA" id="ARBA00000085"/>
    </source>
</evidence>
<comment type="function">
    <text evidence="19">Member of the two-component regulatory system NreB/NreC involved in the control of dissimilatory nitrate/nitrite reduction in response to oxygen. NreB functions as a direct oxygen sensor histidine kinase which is autophosphorylated, in the absence of oxygen, probably at the conserved histidine residue, and transfers its phosphate group probably to a conserved aspartate residue of NreC. NreB/NreC activates the expression of the nitrate (narGHJI) and nitrite (nir) reductase operons, as well as the putative nitrate transporter gene narT.</text>
</comment>
<evidence type="ECO:0000256" key="9">
    <source>
        <dbReference type="ARBA" id="ARBA00022490"/>
    </source>
</evidence>